<evidence type="ECO:0000313" key="4">
    <source>
        <dbReference type="Proteomes" id="UP001310386"/>
    </source>
</evidence>
<dbReference type="InterPro" id="IPR036582">
    <property type="entry name" value="Mao_N_sf"/>
</dbReference>
<evidence type="ECO:0000313" key="3">
    <source>
        <dbReference type="EMBL" id="MEB3102956.1"/>
    </source>
</evidence>
<comment type="caution">
    <text evidence="3">The sequence shown here is derived from an EMBL/GenBank/DDBJ whole genome shotgun (WGS) entry which is preliminary data.</text>
</comment>
<keyword evidence="1" id="KW-0732">Signal</keyword>
<dbReference type="InterPro" id="IPR012854">
    <property type="entry name" value="Cu_amine_oxidase-like_N"/>
</dbReference>
<organism evidence="3 4">
    <name type="scientific">Ferviditalea candida</name>
    <dbReference type="NCBI Taxonomy" id="3108399"/>
    <lineage>
        <taxon>Bacteria</taxon>
        <taxon>Bacillati</taxon>
        <taxon>Bacillota</taxon>
        <taxon>Bacilli</taxon>
        <taxon>Bacillales</taxon>
        <taxon>Paenibacillaceae</taxon>
        <taxon>Ferviditalea</taxon>
    </lineage>
</organism>
<dbReference type="Proteomes" id="UP001310386">
    <property type="component" value="Unassembled WGS sequence"/>
</dbReference>
<dbReference type="Pfam" id="PF07833">
    <property type="entry name" value="Cu_amine_oxidN1"/>
    <property type="match status" value="1"/>
</dbReference>
<dbReference type="EMBL" id="JAYJLD010000025">
    <property type="protein sequence ID" value="MEB3102956.1"/>
    <property type="molecule type" value="Genomic_DNA"/>
</dbReference>
<accession>A0ABU5ZKB7</accession>
<feature type="chain" id="PRO_5045883662" evidence="1">
    <location>
        <begin position="24"/>
        <end position="198"/>
    </location>
</feature>
<sequence length="198" mass="22250">MRLKRFTVLALVLFLFGSVTVFADDVYEYYKGKPVQILVNNQEISSNGLIIDDKNGGSRTMLPLRAIASTLQALVSYDSSTQTVNVYKPNVHMAFQAKDKTVFSVVTRGEYEFAVFSQIDSLKTNVSGIKIEVEDPYGNVVASKQKELTENKESFWWAPTISVNFKYSGDYAVHFFMKTSPDSSYVLVSEKMITCLSD</sequence>
<feature type="domain" description="Copper amine oxidase-like N-terminal" evidence="2">
    <location>
        <begin position="57"/>
        <end position="103"/>
    </location>
</feature>
<dbReference type="SUPFAM" id="SSF55383">
    <property type="entry name" value="Copper amine oxidase, domain N"/>
    <property type="match status" value="1"/>
</dbReference>
<dbReference type="Gene3D" id="3.30.457.10">
    <property type="entry name" value="Copper amine oxidase-like, N-terminal domain"/>
    <property type="match status" value="1"/>
</dbReference>
<keyword evidence="4" id="KW-1185">Reference proteome</keyword>
<evidence type="ECO:0000256" key="1">
    <source>
        <dbReference type="SAM" id="SignalP"/>
    </source>
</evidence>
<gene>
    <name evidence="3" type="ORF">VF724_14965</name>
</gene>
<proteinExistence type="predicted"/>
<feature type="signal peptide" evidence="1">
    <location>
        <begin position="1"/>
        <end position="23"/>
    </location>
</feature>
<reference evidence="3" key="1">
    <citation type="submission" date="2023-12" db="EMBL/GenBank/DDBJ databases">
        <title>Fervidustalea candida gen. nov., sp. nov., a novel member of the family Paenibacillaceae isolated from a geothermal area.</title>
        <authorList>
            <person name="Li W.-J."/>
            <person name="Jiao J.-Y."/>
            <person name="Chen Y."/>
        </authorList>
    </citation>
    <scope>NUCLEOTIDE SEQUENCE</scope>
    <source>
        <strain evidence="3">SYSU GA230002</strain>
    </source>
</reference>
<protein>
    <submittedName>
        <fullName evidence="3">Stalk domain-containing protein</fullName>
    </submittedName>
</protein>
<name>A0ABU5ZKB7_9BACL</name>
<dbReference type="RefSeq" id="WP_371755079.1">
    <property type="nucleotide sequence ID" value="NZ_JAYJLD010000025.1"/>
</dbReference>
<evidence type="ECO:0000259" key="2">
    <source>
        <dbReference type="Pfam" id="PF07833"/>
    </source>
</evidence>